<evidence type="ECO:0000313" key="6">
    <source>
        <dbReference type="EMBL" id="SIO01485.1"/>
    </source>
</evidence>
<dbReference type="GO" id="GO:0006829">
    <property type="term" value="P:zinc ion transport"/>
    <property type="evidence" value="ECO:0007669"/>
    <property type="project" value="UniProtKB-KW"/>
</dbReference>
<dbReference type="GO" id="GO:0046872">
    <property type="term" value="F:metal ion binding"/>
    <property type="evidence" value="ECO:0007669"/>
    <property type="project" value="InterPro"/>
</dbReference>
<dbReference type="SUPFAM" id="SSF53807">
    <property type="entry name" value="Helical backbone' metal receptor"/>
    <property type="match status" value="1"/>
</dbReference>
<keyword evidence="7" id="KW-1185">Reference proteome</keyword>
<dbReference type="STRING" id="364032.SAMN05443662_1155"/>
<dbReference type="InterPro" id="IPR050492">
    <property type="entry name" value="Bact_metal-bind_prot9"/>
</dbReference>
<keyword evidence="5" id="KW-0406">Ion transport</keyword>
<dbReference type="InterPro" id="IPR006127">
    <property type="entry name" value="ZnuA-like"/>
</dbReference>
<evidence type="ECO:0000256" key="4">
    <source>
        <dbReference type="ARBA" id="ARBA00022729"/>
    </source>
</evidence>
<keyword evidence="5" id="KW-0864">Zinc transport</keyword>
<reference evidence="6 7" key="1">
    <citation type="submission" date="2016-11" db="EMBL/GenBank/DDBJ databases">
        <authorList>
            <person name="Jaros S."/>
            <person name="Januszkiewicz K."/>
            <person name="Wedrychowicz H."/>
        </authorList>
    </citation>
    <scope>NUCLEOTIDE SEQUENCE [LARGE SCALE GENOMIC DNA]</scope>
    <source>
        <strain evidence="6 7">DSM 17737</strain>
    </source>
</reference>
<evidence type="ECO:0000256" key="3">
    <source>
        <dbReference type="ARBA" id="ARBA00022448"/>
    </source>
</evidence>
<dbReference type="Proteomes" id="UP000198461">
    <property type="component" value="Unassembled WGS sequence"/>
</dbReference>
<dbReference type="Gene3D" id="3.40.50.1980">
    <property type="entry name" value="Nitrogenase molybdenum iron protein domain"/>
    <property type="match status" value="2"/>
</dbReference>
<accession>A0A1N6G1R2</accession>
<organism evidence="6 7">
    <name type="scientific">Sulfurivirga caldicuralii</name>
    <dbReference type="NCBI Taxonomy" id="364032"/>
    <lineage>
        <taxon>Bacteria</taxon>
        <taxon>Pseudomonadati</taxon>
        <taxon>Pseudomonadota</taxon>
        <taxon>Gammaproteobacteria</taxon>
        <taxon>Thiotrichales</taxon>
        <taxon>Piscirickettsiaceae</taxon>
        <taxon>Sulfurivirga</taxon>
    </lineage>
</organism>
<dbReference type="EMBL" id="FSRE01000003">
    <property type="protein sequence ID" value="SIO01485.1"/>
    <property type="molecule type" value="Genomic_DNA"/>
</dbReference>
<dbReference type="PANTHER" id="PTHR42953:SF3">
    <property type="entry name" value="HIGH-AFFINITY ZINC UPTAKE SYSTEM PROTEIN ZNUA"/>
    <property type="match status" value="1"/>
</dbReference>
<name>A0A1N6G1R2_9GAMM</name>
<dbReference type="PANTHER" id="PTHR42953">
    <property type="entry name" value="HIGH-AFFINITY ZINC UPTAKE SYSTEM PROTEIN ZNUA-RELATED"/>
    <property type="match status" value="1"/>
</dbReference>
<comment type="similarity">
    <text evidence="1">Belongs to the bacterial solute-binding protein 9 family.</text>
</comment>
<keyword evidence="4" id="KW-0732">Signal</keyword>
<gene>
    <name evidence="6" type="ORF">SAMN05443662_1155</name>
</gene>
<evidence type="ECO:0000256" key="2">
    <source>
        <dbReference type="ARBA" id="ARBA00015915"/>
    </source>
</evidence>
<evidence type="ECO:0000256" key="1">
    <source>
        <dbReference type="ARBA" id="ARBA00011028"/>
    </source>
</evidence>
<keyword evidence="3" id="KW-0813">Transport</keyword>
<sequence length="291" mass="32440">MALPSWASHWVVSLPAVAHWVRPMLLPEDTLTVLLPPGQSPHHWALKPSQIRALAEADHIVLVAPALESPLYRWARAHQRPLLVWSALEGVKLLYGEGHHHDSEAEHGDAHGVDGDAPAEKDALHLNPHLWLSPQNGRALVRAVAAVQQTLHPQQRQAVQAREQAALAQLTQLDEQADAALKPLRDVPYMVLHDAFAYFDETYRLNKVGVIEPPASGIGLKRLLAMRERLQQANVRCVLYPAHKNPRLLRQLVRGLPVRTQAVDVLGWQHNALDDWFSSIVKGYVQCLSPS</sequence>
<evidence type="ECO:0000313" key="7">
    <source>
        <dbReference type="Proteomes" id="UP000198461"/>
    </source>
</evidence>
<dbReference type="AlphaFoldDB" id="A0A1N6G1R2"/>
<protein>
    <recommendedName>
        <fullName evidence="2">High-affinity zinc uptake system protein ZnuA</fullName>
    </recommendedName>
</protein>
<evidence type="ECO:0000256" key="5">
    <source>
        <dbReference type="ARBA" id="ARBA00022906"/>
    </source>
</evidence>
<dbReference type="Pfam" id="PF01297">
    <property type="entry name" value="ZnuA"/>
    <property type="match status" value="1"/>
</dbReference>
<keyword evidence="5" id="KW-0862">Zinc</keyword>
<proteinExistence type="inferred from homology"/>